<evidence type="ECO:0000313" key="10">
    <source>
        <dbReference type="EMBL" id="SCF12208.1"/>
    </source>
</evidence>
<comment type="similarity">
    <text evidence="2 8">Belongs to the ABC-2 integral membrane protein family.</text>
</comment>
<dbReference type="RefSeq" id="WP_157743294.1">
    <property type="nucleotide sequence ID" value="NZ_LT607412.1"/>
</dbReference>
<gene>
    <name evidence="10" type="ORF">GA0070607_5797</name>
</gene>
<dbReference type="GO" id="GO:0046677">
    <property type="term" value="P:response to antibiotic"/>
    <property type="evidence" value="ECO:0007669"/>
    <property type="project" value="UniProtKB-KW"/>
</dbReference>
<name>A0A1C4XUN7_9ACTN</name>
<evidence type="ECO:0000256" key="8">
    <source>
        <dbReference type="RuleBase" id="RU361157"/>
    </source>
</evidence>
<dbReference type="GO" id="GO:0140359">
    <property type="term" value="F:ABC-type transporter activity"/>
    <property type="evidence" value="ECO:0007669"/>
    <property type="project" value="InterPro"/>
</dbReference>
<dbReference type="InterPro" id="IPR000412">
    <property type="entry name" value="ABC_2_transport"/>
</dbReference>
<evidence type="ECO:0000259" key="9">
    <source>
        <dbReference type="PROSITE" id="PS51012"/>
    </source>
</evidence>
<dbReference type="PIRSF" id="PIRSF006648">
    <property type="entry name" value="DrrB"/>
    <property type="match status" value="1"/>
</dbReference>
<feature type="transmembrane region" description="Helical" evidence="8">
    <location>
        <begin position="175"/>
        <end position="196"/>
    </location>
</feature>
<dbReference type="EMBL" id="LT607412">
    <property type="protein sequence ID" value="SCF12208.1"/>
    <property type="molecule type" value="Genomic_DNA"/>
</dbReference>
<dbReference type="OrthoDB" id="3370990at2"/>
<dbReference type="PROSITE" id="PS51012">
    <property type="entry name" value="ABC_TM2"/>
    <property type="match status" value="1"/>
</dbReference>
<comment type="subcellular location">
    <subcellularLocation>
        <location evidence="1 8">Cell membrane</location>
        <topology evidence="1 8">Multi-pass membrane protein</topology>
    </subcellularLocation>
</comment>
<evidence type="ECO:0000256" key="5">
    <source>
        <dbReference type="ARBA" id="ARBA00022989"/>
    </source>
</evidence>
<dbReference type="GO" id="GO:0043190">
    <property type="term" value="C:ATP-binding cassette (ABC) transporter complex"/>
    <property type="evidence" value="ECO:0007669"/>
    <property type="project" value="InterPro"/>
</dbReference>
<evidence type="ECO:0000256" key="7">
    <source>
        <dbReference type="ARBA" id="ARBA00023251"/>
    </source>
</evidence>
<dbReference type="AlphaFoldDB" id="A0A1C4XUN7"/>
<evidence type="ECO:0000256" key="6">
    <source>
        <dbReference type="ARBA" id="ARBA00023136"/>
    </source>
</evidence>
<dbReference type="Pfam" id="PF01061">
    <property type="entry name" value="ABC2_membrane"/>
    <property type="match status" value="1"/>
</dbReference>
<feature type="transmembrane region" description="Helical" evidence="8">
    <location>
        <begin position="64"/>
        <end position="86"/>
    </location>
</feature>
<evidence type="ECO:0000256" key="1">
    <source>
        <dbReference type="ARBA" id="ARBA00004651"/>
    </source>
</evidence>
<protein>
    <recommendedName>
        <fullName evidence="8">Transport permease protein</fullName>
    </recommendedName>
</protein>
<proteinExistence type="inferred from homology"/>
<keyword evidence="11" id="KW-1185">Reference proteome</keyword>
<dbReference type="PANTHER" id="PTHR43077">
    <property type="entry name" value="TRANSPORT PERMEASE YVFS-RELATED"/>
    <property type="match status" value="1"/>
</dbReference>
<keyword evidence="8" id="KW-0813">Transport</keyword>
<accession>A0A1C4XUN7</accession>
<keyword evidence="6 8" id="KW-0472">Membrane</keyword>
<feature type="domain" description="ABC transmembrane type-2" evidence="9">
    <location>
        <begin position="30"/>
        <end position="256"/>
    </location>
</feature>
<dbReference type="InterPro" id="IPR051328">
    <property type="entry name" value="T7SS_ABC-Transporter"/>
</dbReference>
<evidence type="ECO:0000256" key="4">
    <source>
        <dbReference type="ARBA" id="ARBA00022692"/>
    </source>
</evidence>
<feature type="transmembrane region" description="Helical" evidence="8">
    <location>
        <begin position="144"/>
        <end position="168"/>
    </location>
</feature>
<keyword evidence="7" id="KW-0046">Antibiotic resistance</keyword>
<keyword evidence="5 8" id="KW-1133">Transmembrane helix</keyword>
<feature type="transmembrane region" description="Helical" evidence="8">
    <location>
        <begin position="119"/>
        <end position="138"/>
    </location>
</feature>
<feature type="transmembrane region" description="Helical" evidence="8">
    <location>
        <begin position="31"/>
        <end position="52"/>
    </location>
</feature>
<sequence>MSTTAAAGASPLRQFAVLAARNLRQARAGRSVGLTVVFPLAFFAGFIVVFRRLMADYGIAYEQFLPPAIVVQTTALVAMSACYMIAGDARSGLIARYRTLPMSAVVVPAARLVVDAARAAVAVAVILVAAVLVGFRFTAGAAGAMAFVLLAVGFAVVLAAGCAALGLGARDPEQVYSALTLPYLVLTTVSTAFVPVDAFPGWLQPVVEVSPFSAQVDALRALSTEGAEQRVWPALVWLLVLGLLFGAAAARSFRRSR</sequence>
<dbReference type="PANTHER" id="PTHR43077:SF8">
    <property type="entry name" value="DOXORUBICIN RESISTANCE ABC TRANSPORTER PERMEASE PROTEIN DRRB"/>
    <property type="match status" value="1"/>
</dbReference>
<dbReference type="Proteomes" id="UP000198243">
    <property type="component" value="Chromosome I"/>
</dbReference>
<keyword evidence="3 8" id="KW-1003">Cell membrane</keyword>
<dbReference type="InterPro" id="IPR047817">
    <property type="entry name" value="ABC2_TM_bact-type"/>
</dbReference>
<evidence type="ECO:0000313" key="11">
    <source>
        <dbReference type="Proteomes" id="UP000198243"/>
    </source>
</evidence>
<feature type="transmembrane region" description="Helical" evidence="8">
    <location>
        <begin position="231"/>
        <end position="250"/>
    </location>
</feature>
<organism evidence="10 11">
    <name type="scientific">Micromonospora coriariae</name>
    <dbReference type="NCBI Taxonomy" id="285665"/>
    <lineage>
        <taxon>Bacteria</taxon>
        <taxon>Bacillati</taxon>
        <taxon>Actinomycetota</taxon>
        <taxon>Actinomycetes</taxon>
        <taxon>Micromonosporales</taxon>
        <taxon>Micromonosporaceae</taxon>
        <taxon>Micromonospora</taxon>
    </lineage>
</organism>
<reference evidence="11" key="1">
    <citation type="submission" date="2016-06" db="EMBL/GenBank/DDBJ databases">
        <authorList>
            <person name="Varghese N."/>
            <person name="Submissions Spin"/>
        </authorList>
    </citation>
    <scope>NUCLEOTIDE SEQUENCE [LARGE SCALE GENOMIC DNA]</scope>
    <source>
        <strain evidence="11">DSM 44875</strain>
    </source>
</reference>
<evidence type="ECO:0000256" key="2">
    <source>
        <dbReference type="ARBA" id="ARBA00007783"/>
    </source>
</evidence>
<evidence type="ECO:0000256" key="3">
    <source>
        <dbReference type="ARBA" id="ARBA00022475"/>
    </source>
</evidence>
<dbReference type="InterPro" id="IPR013525">
    <property type="entry name" value="ABC2_TM"/>
</dbReference>
<keyword evidence="4 8" id="KW-0812">Transmembrane</keyword>